<dbReference type="InterPro" id="IPR001752">
    <property type="entry name" value="Kinesin_motor_dom"/>
</dbReference>
<evidence type="ECO:0000313" key="11">
    <source>
        <dbReference type="RefSeq" id="XP_014669235.1"/>
    </source>
</evidence>
<dbReference type="RefSeq" id="XP_014669233.1">
    <property type="nucleotide sequence ID" value="XM_014813747.1"/>
</dbReference>
<dbReference type="CDD" id="cd01370">
    <property type="entry name" value="KISc_KIP3_like"/>
    <property type="match status" value="1"/>
</dbReference>
<comment type="subcellular location">
    <subcellularLocation>
        <location evidence="1">Cytoplasm</location>
        <location evidence="1">Cytoskeleton</location>
    </subcellularLocation>
</comment>
<evidence type="ECO:0000256" key="6">
    <source>
        <dbReference type="SAM" id="Coils"/>
    </source>
</evidence>
<feature type="region of interest" description="Disordered" evidence="7">
    <location>
        <begin position="1094"/>
        <end position="1157"/>
    </location>
</feature>
<dbReference type="RefSeq" id="XP_014669236.1">
    <property type="nucleotide sequence ID" value="XM_014813750.1"/>
</dbReference>
<evidence type="ECO:0000256" key="4">
    <source>
        <dbReference type="ARBA" id="ARBA00023212"/>
    </source>
</evidence>
<keyword evidence="9" id="KW-1185">Reference proteome</keyword>
<dbReference type="PROSITE" id="PS00411">
    <property type="entry name" value="KINESIN_MOTOR_1"/>
    <property type="match status" value="1"/>
</dbReference>
<dbReference type="RefSeq" id="XP_014669235.1">
    <property type="nucleotide sequence ID" value="XM_014813749.1"/>
</dbReference>
<keyword evidence="3 5" id="KW-0067">ATP-binding</keyword>
<reference evidence="10 11" key="1">
    <citation type="submission" date="2025-05" db="UniProtKB">
        <authorList>
            <consortium name="RefSeq"/>
        </authorList>
    </citation>
    <scope>IDENTIFICATION</scope>
</reference>
<proteinExistence type="inferred from homology"/>
<dbReference type="InterPro" id="IPR027417">
    <property type="entry name" value="P-loop_NTPase"/>
</dbReference>
<feature type="region of interest" description="Disordered" evidence="7">
    <location>
        <begin position="781"/>
        <end position="846"/>
    </location>
</feature>
<evidence type="ECO:0000256" key="7">
    <source>
        <dbReference type="SAM" id="MobiDB-lite"/>
    </source>
</evidence>
<dbReference type="Gene3D" id="3.40.850.10">
    <property type="entry name" value="Kinesin motor domain"/>
    <property type="match status" value="1"/>
</dbReference>
<feature type="compositionally biased region" description="Low complexity" evidence="7">
    <location>
        <begin position="1094"/>
        <end position="1104"/>
    </location>
</feature>
<evidence type="ECO:0000313" key="12">
    <source>
        <dbReference type="RefSeq" id="XP_014669236.1"/>
    </source>
</evidence>
<dbReference type="Proteomes" id="UP000695022">
    <property type="component" value="Unplaced"/>
</dbReference>
<organism evidence="9 10">
    <name type="scientific">Priapulus caudatus</name>
    <name type="common">Priapulid worm</name>
    <dbReference type="NCBI Taxonomy" id="37621"/>
    <lineage>
        <taxon>Eukaryota</taxon>
        <taxon>Metazoa</taxon>
        <taxon>Ecdysozoa</taxon>
        <taxon>Scalidophora</taxon>
        <taxon>Priapulida</taxon>
        <taxon>Priapulimorpha</taxon>
        <taxon>Priapulimorphida</taxon>
        <taxon>Priapulidae</taxon>
        <taxon>Priapulus</taxon>
    </lineage>
</organism>
<feature type="region of interest" description="Disordered" evidence="7">
    <location>
        <begin position="1231"/>
        <end position="1250"/>
    </location>
</feature>
<evidence type="ECO:0000313" key="10">
    <source>
        <dbReference type="RefSeq" id="XP_014669233.1"/>
    </source>
</evidence>
<dbReference type="InterPro" id="IPR036961">
    <property type="entry name" value="Kinesin_motor_dom_sf"/>
</dbReference>
<evidence type="ECO:0000256" key="1">
    <source>
        <dbReference type="ARBA" id="ARBA00004245"/>
    </source>
</evidence>
<dbReference type="Pfam" id="PF00225">
    <property type="entry name" value="Kinesin"/>
    <property type="match status" value="1"/>
</dbReference>
<feature type="binding site" evidence="5">
    <location>
        <begin position="143"/>
        <end position="150"/>
    </location>
    <ligand>
        <name>ATP</name>
        <dbReference type="ChEBI" id="CHEBI:30616"/>
    </ligand>
</feature>
<accession>A0ABM1EAL2</accession>
<evidence type="ECO:0000259" key="8">
    <source>
        <dbReference type="PROSITE" id="PS50067"/>
    </source>
</evidence>
<dbReference type="PANTHER" id="PTHR47968">
    <property type="entry name" value="CENTROMERE PROTEIN E"/>
    <property type="match status" value="1"/>
</dbReference>
<keyword evidence="2 5" id="KW-0547">Nucleotide-binding</keyword>
<keyword evidence="4" id="KW-0963">Cytoplasm</keyword>
<evidence type="ECO:0000256" key="5">
    <source>
        <dbReference type="PROSITE-ProRule" id="PRU00283"/>
    </source>
</evidence>
<dbReference type="SUPFAM" id="SSF52540">
    <property type="entry name" value="P-loop containing nucleoside triphosphate hydrolases"/>
    <property type="match status" value="1"/>
</dbReference>
<keyword evidence="4" id="KW-0206">Cytoskeleton</keyword>
<comment type="similarity">
    <text evidence="5">Belongs to the TRAFAC class myosin-kinesin ATPase superfamily. Kinesin family.</text>
</comment>
<sequence length="1289" mass="140496">MALHPKSRRSPKRSPNHRRSPRRDGPRRCDTAPAVPAPSSNVRVVLRVRPENSQENAGGYRNVVEVLDDHVLVFDPKVEQSPGFFQGKKLRRDVRFRRNKDMKFAFDHVFDKMATNEDVFENTTKSILDSLLDGYNCSVFAYGATGAGKTHTMLGNSTNPGIIFRTVIELYRRKEEMKDKMTCDIAVSYCEVYNETIKDLLVVGGALAVREDAKQGVVVVGLSLHQPKSATELLQMLEFGNKNRSQHPTDANAESSRSHAVFQVFVKQRERTANISADVRVAKMSLIDLAGSERAIVTTNNGQRFREGANINRSLLALGNCINALADSKVKGQHIPYRNSKLTRLLKDSLGGNCRTLMIAAVSPSSMTFEDTYNTLKYADRAKHIKAQLKRNVHNVNFHITHYTKIIEQLRAEVTELKSKLTACEECGPRPVDGAPVTEGNTVAALEEIKRLQGILASVFTDRIKLRKQLLDCESVDRDLQYRLHKRKTQLHRYSLIATSPNKITQLNEKLALFEDVTAAKRQKLSAVMDESTRALGENGEWLARVEQELTQINDDGEIPEVLDRGLRARQLELELRDSRQSVRFLKRFIKARERESQQQERLVASLLGYTKHQFMILKGNGLVASDLEMTFERIQEEVVSSQQIAWADQPCKTTDDGSILDIASLIDLPLVPSSSLHTPKSRQSSTRRRVTVAPTPPGGSPVVAAINTQQTHDSALTLSDRGDVATPGAAELNVNSHEGATCRAGITPVAHGQTDASHTSHAHTGCPPAQQTTAAPYIHIPAAGDDDSSTITTKPAVKPSPNLHTPRRIKLEDASHSDAFTPRKLTIYGSQNKDKWQPSPALGTPRRVPLLREQTAAVAVCVSADRPDEAAAACGQRIVVSDRSTLCGERSSSSLTADGTADVVSVSPSQAAMPVCEELSPVRRLNETFEQVASAELTASDAADVDLPEPVITAGRRVATCESVATCNETVIESRSIPINNGTVTKSHPIPINNGTVTKSRPAAVSNGTVTKSKPAVAGGDGSIVVTDPVVMNSGTVTKERPAAAADVDPASGGREARPKVVRSMTFQDDESSCAWGSPAGPRTFAEVVSSPLQPVSSPLQPVRRGSDQNFNNRVATSSSQVPDNSADRRVTFASLPASNQPGAWRSGGASKSLKMTHSSSHLTGFNRASSLIPSKIPATKHLRTATGPQHFTRSPLSEHNHRQPSSAKKASVHDNDKPGYMSRTTSFSFKVRNGQSSKENNPFTPLGMSKAISSSNLALNEKLKRKGLSRSKSISSLRHAVKSTFAR</sequence>
<feature type="region of interest" description="Disordered" evidence="7">
    <location>
        <begin position="1"/>
        <end position="37"/>
    </location>
</feature>
<feature type="region of interest" description="Disordered" evidence="7">
    <location>
        <begin position="1267"/>
        <end position="1289"/>
    </location>
</feature>
<feature type="compositionally biased region" description="Basic residues" evidence="7">
    <location>
        <begin position="1"/>
        <end position="21"/>
    </location>
</feature>
<dbReference type="PRINTS" id="PR00380">
    <property type="entry name" value="KINESINHEAVY"/>
</dbReference>
<dbReference type="InterPro" id="IPR027640">
    <property type="entry name" value="Kinesin-like_fam"/>
</dbReference>
<keyword evidence="5" id="KW-0505">Motor protein</keyword>
<evidence type="ECO:0000313" key="9">
    <source>
        <dbReference type="Proteomes" id="UP000695022"/>
    </source>
</evidence>
<protein>
    <submittedName>
        <fullName evidence="10 11">Kinesin-like protein KIF18A</fullName>
    </submittedName>
</protein>
<feature type="compositionally biased region" description="Polar residues" evidence="7">
    <location>
        <begin position="1109"/>
        <end position="1125"/>
    </location>
</feature>
<feature type="domain" description="Kinesin motor" evidence="8">
    <location>
        <begin position="41"/>
        <end position="385"/>
    </location>
</feature>
<evidence type="ECO:0000256" key="3">
    <source>
        <dbReference type="ARBA" id="ARBA00022840"/>
    </source>
</evidence>
<keyword evidence="6" id="KW-0175">Coiled coil</keyword>
<feature type="compositionally biased region" description="Polar residues" evidence="7">
    <location>
        <begin position="1231"/>
        <end position="1245"/>
    </location>
</feature>
<feature type="region of interest" description="Disordered" evidence="7">
    <location>
        <begin position="1189"/>
        <end position="1225"/>
    </location>
</feature>
<feature type="region of interest" description="Disordered" evidence="7">
    <location>
        <begin position="983"/>
        <end position="1017"/>
    </location>
</feature>
<gene>
    <name evidence="10 11 12" type="primary">LOC106810403</name>
</gene>
<evidence type="ECO:0000256" key="2">
    <source>
        <dbReference type="ARBA" id="ARBA00022741"/>
    </source>
</evidence>
<dbReference type="InterPro" id="IPR019821">
    <property type="entry name" value="Kinesin_motor_CS"/>
</dbReference>
<dbReference type="PANTHER" id="PTHR47968:SF65">
    <property type="entry name" value="KINESIN MOTOR DOMAIN-CONTAINING PROTEIN"/>
    <property type="match status" value="1"/>
</dbReference>
<feature type="region of interest" description="Disordered" evidence="7">
    <location>
        <begin position="674"/>
        <end position="701"/>
    </location>
</feature>
<dbReference type="GeneID" id="106810403"/>
<feature type="region of interest" description="Disordered" evidence="7">
    <location>
        <begin position="1036"/>
        <end position="1060"/>
    </location>
</feature>
<dbReference type="SMART" id="SM00129">
    <property type="entry name" value="KISc"/>
    <property type="match status" value="1"/>
</dbReference>
<name>A0ABM1EAL2_PRICU</name>
<feature type="coiled-coil region" evidence="6">
    <location>
        <begin position="400"/>
        <end position="427"/>
    </location>
</feature>
<dbReference type="PROSITE" id="PS50067">
    <property type="entry name" value="KINESIN_MOTOR_2"/>
    <property type="match status" value="1"/>
</dbReference>